<sequence>MWLCTFHQFRHNKSPNNWTNFKLHAIINDVTRNIIFQQQLLRNTKQQRQICKFTVDVVLGLCFGSNPEFKL</sequence>
<evidence type="ECO:0000313" key="2">
    <source>
        <dbReference type="Proteomes" id="UP000055048"/>
    </source>
</evidence>
<reference evidence="1 2" key="1">
    <citation type="submission" date="2015-01" db="EMBL/GenBank/DDBJ databases">
        <title>Evolution of Trichinella species and genotypes.</title>
        <authorList>
            <person name="Korhonen P.K."/>
            <person name="Edoardo P."/>
            <person name="Giuseppe L.R."/>
            <person name="Gasser R.B."/>
        </authorList>
    </citation>
    <scope>NUCLEOTIDE SEQUENCE [LARGE SCALE GENOMIC DNA]</scope>
    <source>
        <strain evidence="1">ISS417</strain>
    </source>
</reference>
<comment type="caution">
    <text evidence="1">The sequence shown here is derived from an EMBL/GenBank/DDBJ whole genome shotgun (WGS) entry which is preliminary data.</text>
</comment>
<dbReference type="AlphaFoldDB" id="A0A0V0T4V9"/>
<protein>
    <submittedName>
        <fullName evidence="1">Uncharacterized protein</fullName>
    </submittedName>
</protein>
<accession>A0A0V0T4V9</accession>
<proteinExistence type="predicted"/>
<dbReference type="Proteomes" id="UP000055048">
    <property type="component" value="Unassembled WGS sequence"/>
</dbReference>
<gene>
    <name evidence="1" type="ORF">T05_8178</name>
</gene>
<keyword evidence="2" id="KW-1185">Reference proteome</keyword>
<evidence type="ECO:0000313" key="1">
    <source>
        <dbReference type="EMBL" id="KRX34043.1"/>
    </source>
</evidence>
<name>A0A0V0T4V9_9BILA</name>
<dbReference type="EMBL" id="JYDJ01000646">
    <property type="protein sequence ID" value="KRX34043.1"/>
    <property type="molecule type" value="Genomic_DNA"/>
</dbReference>
<feature type="non-terminal residue" evidence="1">
    <location>
        <position position="71"/>
    </location>
</feature>
<organism evidence="1 2">
    <name type="scientific">Trichinella murrelli</name>
    <dbReference type="NCBI Taxonomy" id="144512"/>
    <lineage>
        <taxon>Eukaryota</taxon>
        <taxon>Metazoa</taxon>
        <taxon>Ecdysozoa</taxon>
        <taxon>Nematoda</taxon>
        <taxon>Enoplea</taxon>
        <taxon>Dorylaimia</taxon>
        <taxon>Trichinellida</taxon>
        <taxon>Trichinellidae</taxon>
        <taxon>Trichinella</taxon>
    </lineage>
</organism>